<sequence>MVNKLESTRYTLANIIELVTAVMYKVEGNGVKLPEPAPNSDGCPDGDYTERCIQETVALAIKNNLDVCPVEENA</sequence>
<organism evidence="1">
    <name type="scientific">Myoviridae sp. ct3wi9</name>
    <dbReference type="NCBI Taxonomy" id="2826610"/>
    <lineage>
        <taxon>Viruses</taxon>
        <taxon>Duplodnaviria</taxon>
        <taxon>Heunggongvirae</taxon>
        <taxon>Uroviricota</taxon>
        <taxon>Caudoviricetes</taxon>
    </lineage>
</organism>
<evidence type="ECO:0000313" key="1">
    <source>
        <dbReference type="EMBL" id="DAD86748.1"/>
    </source>
</evidence>
<name>A0A8S5MX22_9CAUD</name>
<accession>A0A8S5MX22</accession>
<proteinExistence type="predicted"/>
<protein>
    <submittedName>
        <fullName evidence="1">Uncharacterized protein</fullName>
    </submittedName>
</protein>
<dbReference type="EMBL" id="BK015006">
    <property type="protein sequence ID" value="DAD86748.1"/>
    <property type="molecule type" value="Genomic_DNA"/>
</dbReference>
<reference evidence="1" key="1">
    <citation type="journal article" date="2021" name="Proc. Natl. Acad. Sci. U.S.A.">
        <title>A Catalog of Tens of Thousands of Viruses from Human Metagenomes Reveals Hidden Associations with Chronic Diseases.</title>
        <authorList>
            <person name="Tisza M.J."/>
            <person name="Buck C.B."/>
        </authorList>
    </citation>
    <scope>NUCLEOTIDE SEQUENCE</scope>
    <source>
        <strain evidence="1">Ct3wi9</strain>
    </source>
</reference>